<evidence type="ECO:0000313" key="2">
    <source>
        <dbReference type="EMBL" id="KAF0771083.1"/>
    </source>
</evidence>
<dbReference type="SUPFAM" id="SSF55785">
    <property type="entry name" value="PYP-like sensor domain (PAS domain)"/>
    <property type="match status" value="1"/>
</dbReference>
<dbReference type="InterPro" id="IPR035965">
    <property type="entry name" value="PAS-like_dom_sf"/>
</dbReference>
<protein>
    <submittedName>
        <fullName evidence="2">Potassium voltage-gated channel subfamily H member 2 isoform X3</fullName>
    </submittedName>
</protein>
<evidence type="ECO:0000259" key="1">
    <source>
        <dbReference type="Pfam" id="PF13426"/>
    </source>
</evidence>
<proteinExistence type="predicted"/>
<dbReference type="GO" id="GO:0005886">
    <property type="term" value="C:plasma membrane"/>
    <property type="evidence" value="ECO:0007669"/>
    <property type="project" value="TreeGrafter"/>
</dbReference>
<dbReference type="Pfam" id="PF13426">
    <property type="entry name" value="PAS_9"/>
    <property type="match status" value="1"/>
</dbReference>
<dbReference type="InterPro" id="IPR050818">
    <property type="entry name" value="KCNH_animal-type"/>
</dbReference>
<dbReference type="AlphaFoldDB" id="A0A6G0ZJA1"/>
<dbReference type="InterPro" id="IPR000014">
    <property type="entry name" value="PAS"/>
</dbReference>
<dbReference type="GO" id="GO:0042391">
    <property type="term" value="P:regulation of membrane potential"/>
    <property type="evidence" value="ECO:0007669"/>
    <property type="project" value="TreeGrafter"/>
</dbReference>
<evidence type="ECO:0000313" key="3">
    <source>
        <dbReference type="Proteomes" id="UP000478052"/>
    </source>
</evidence>
<dbReference type="EMBL" id="VUJU01000341">
    <property type="protein sequence ID" value="KAF0771083.1"/>
    <property type="molecule type" value="Genomic_DNA"/>
</dbReference>
<feature type="domain" description="PAS" evidence="1">
    <location>
        <begin position="54"/>
        <end position="119"/>
    </location>
</feature>
<name>A0A6G0ZJA1_APHCR</name>
<gene>
    <name evidence="2" type="ORF">FWK35_00007713</name>
</gene>
<dbReference type="Proteomes" id="UP000478052">
    <property type="component" value="Unassembled WGS sequence"/>
</dbReference>
<organism evidence="2 3">
    <name type="scientific">Aphis craccivora</name>
    <name type="common">Cowpea aphid</name>
    <dbReference type="NCBI Taxonomy" id="307492"/>
    <lineage>
        <taxon>Eukaryota</taxon>
        <taxon>Metazoa</taxon>
        <taxon>Ecdysozoa</taxon>
        <taxon>Arthropoda</taxon>
        <taxon>Hexapoda</taxon>
        <taxon>Insecta</taxon>
        <taxon>Pterygota</taxon>
        <taxon>Neoptera</taxon>
        <taxon>Paraneoptera</taxon>
        <taxon>Hemiptera</taxon>
        <taxon>Sternorrhyncha</taxon>
        <taxon>Aphidomorpha</taxon>
        <taxon>Aphidoidea</taxon>
        <taxon>Aphididae</taxon>
        <taxon>Aphidini</taxon>
        <taxon>Aphis</taxon>
        <taxon>Aphis</taxon>
    </lineage>
</organism>
<dbReference type="PANTHER" id="PTHR10217:SF548">
    <property type="entry name" value="GH12235P"/>
    <property type="match status" value="1"/>
</dbReference>
<dbReference type="CDD" id="cd00130">
    <property type="entry name" value="PAS"/>
    <property type="match status" value="1"/>
</dbReference>
<accession>A0A6G0ZJA1</accession>
<comment type="caution">
    <text evidence="2">The sequence shown here is derived from an EMBL/GenBank/DDBJ whole genome shotgun (WGS) entry which is preliminary data.</text>
</comment>
<reference evidence="2 3" key="1">
    <citation type="submission" date="2019-08" db="EMBL/GenBank/DDBJ databases">
        <title>Whole genome of Aphis craccivora.</title>
        <authorList>
            <person name="Voronova N.V."/>
            <person name="Shulinski R.S."/>
            <person name="Bandarenka Y.V."/>
            <person name="Zhorov D.G."/>
            <person name="Warner D."/>
        </authorList>
    </citation>
    <scope>NUCLEOTIDE SEQUENCE [LARGE SCALE GENOMIC DNA]</scope>
    <source>
        <strain evidence="2">180601</strain>
        <tissue evidence="2">Whole Body</tissue>
    </source>
</reference>
<sequence length="125" mass="13944">MVCIRVETPFVRNHHTQRSCSCHKAPVTAVEYNGSVTWTVDRSFLVANAQQAGCNIIYCSDGFCHMTGYSRAEVMQCPAICDFLQGPMTSQHAVSVVKEALAAGMERHFEILYYRKDGKNSGYTI</sequence>
<dbReference type="Gene3D" id="3.30.450.20">
    <property type="entry name" value="PAS domain"/>
    <property type="match status" value="1"/>
</dbReference>
<dbReference type="PANTHER" id="PTHR10217">
    <property type="entry name" value="VOLTAGE AND LIGAND GATED POTASSIUM CHANNEL"/>
    <property type="match status" value="1"/>
</dbReference>
<dbReference type="GO" id="GO:0005242">
    <property type="term" value="F:inward rectifier potassium channel activity"/>
    <property type="evidence" value="ECO:0007669"/>
    <property type="project" value="TreeGrafter"/>
</dbReference>
<dbReference type="OrthoDB" id="447251at2759"/>
<keyword evidence="3" id="KW-1185">Reference proteome</keyword>